<dbReference type="Pfam" id="PF00484">
    <property type="entry name" value="Pro_CA"/>
    <property type="match status" value="1"/>
</dbReference>
<name>A0A0D0E8K3_9AGAM</name>
<comment type="catalytic activity">
    <reaction evidence="6 8">
        <text>hydrogencarbonate + H(+) = CO2 + H2O</text>
        <dbReference type="Rhea" id="RHEA:10748"/>
        <dbReference type="ChEBI" id="CHEBI:15377"/>
        <dbReference type="ChEBI" id="CHEBI:15378"/>
        <dbReference type="ChEBI" id="CHEBI:16526"/>
        <dbReference type="ChEBI" id="CHEBI:17544"/>
        <dbReference type="EC" id="4.2.1.1"/>
    </reaction>
</comment>
<dbReference type="GO" id="GO:0034599">
    <property type="term" value="P:cellular response to oxidative stress"/>
    <property type="evidence" value="ECO:0007669"/>
    <property type="project" value="TreeGrafter"/>
</dbReference>
<feature type="binding site" evidence="7">
    <location>
        <position position="53"/>
    </location>
    <ligand>
        <name>Zn(2+)</name>
        <dbReference type="ChEBI" id="CHEBI:29105"/>
    </ligand>
</feature>
<feature type="binding site" evidence="7">
    <location>
        <position position="112"/>
    </location>
    <ligand>
        <name>Zn(2+)</name>
        <dbReference type="ChEBI" id="CHEBI:29105"/>
    </ligand>
</feature>
<gene>
    <name evidence="9" type="ORF">PAXRUDRAFT_25689</name>
</gene>
<evidence type="ECO:0000256" key="2">
    <source>
        <dbReference type="ARBA" id="ARBA00012925"/>
    </source>
</evidence>
<dbReference type="HOGENOM" id="CLU_053879_3_2_1"/>
<evidence type="ECO:0000313" key="9">
    <source>
        <dbReference type="EMBL" id="KIK95005.1"/>
    </source>
</evidence>
<dbReference type="OrthoDB" id="10248475at2759"/>
<dbReference type="GO" id="GO:0004089">
    <property type="term" value="F:carbonate dehydratase activity"/>
    <property type="evidence" value="ECO:0007669"/>
    <property type="project" value="UniProtKB-UniRule"/>
</dbReference>
<keyword evidence="5 8" id="KW-0456">Lyase</keyword>
<comment type="function">
    <text evidence="8">Reversible hydration of carbon dioxide.</text>
</comment>
<dbReference type="AlphaFoldDB" id="A0A0D0E8K3"/>
<comment type="similarity">
    <text evidence="1 8">Belongs to the beta-class carbonic anhydrase family.</text>
</comment>
<dbReference type="InParanoid" id="A0A0D0E8K3"/>
<evidence type="ECO:0000256" key="3">
    <source>
        <dbReference type="ARBA" id="ARBA00022723"/>
    </source>
</evidence>
<dbReference type="InterPro" id="IPR036874">
    <property type="entry name" value="Carbonic_anhydrase_sf"/>
</dbReference>
<dbReference type="PANTHER" id="PTHR11002">
    <property type="entry name" value="CARBONIC ANHYDRASE"/>
    <property type="match status" value="1"/>
</dbReference>
<dbReference type="EC" id="4.2.1.1" evidence="2 8"/>
<dbReference type="EMBL" id="KN825071">
    <property type="protein sequence ID" value="KIK95005.1"/>
    <property type="molecule type" value="Genomic_DNA"/>
</dbReference>
<reference evidence="10" key="2">
    <citation type="submission" date="2015-01" db="EMBL/GenBank/DDBJ databases">
        <title>Evolutionary Origins and Diversification of the Mycorrhizal Mutualists.</title>
        <authorList>
            <consortium name="DOE Joint Genome Institute"/>
            <consortium name="Mycorrhizal Genomics Consortium"/>
            <person name="Kohler A."/>
            <person name="Kuo A."/>
            <person name="Nagy L.G."/>
            <person name="Floudas D."/>
            <person name="Copeland A."/>
            <person name="Barry K.W."/>
            <person name="Cichocki N."/>
            <person name="Veneault-Fourrey C."/>
            <person name="LaButti K."/>
            <person name="Lindquist E.A."/>
            <person name="Lipzen A."/>
            <person name="Lundell T."/>
            <person name="Morin E."/>
            <person name="Murat C."/>
            <person name="Riley R."/>
            <person name="Ohm R."/>
            <person name="Sun H."/>
            <person name="Tunlid A."/>
            <person name="Henrissat B."/>
            <person name="Grigoriev I.V."/>
            <person name="Hibbett D.S."/>
            <person name="Martin F."/>
        </authorList>
    </citation>
    <scope>NUCLEOTIDE SEQUENCE [LARGE SCALE GENOMIC DNA]</scope>
    <source>
        <strain evidence="10">Ve08.2h10</strain>
    </source>
</reference>
<dbReference type="Proteomes" id="UP000054538">
    <property type="component" value="Unassembled WGS sequence"/>
</dbReference>
<dbReference type="InterPro" id="IPR001765">
    <property type="entry name" value="Carbonic_anhydrase"/>
</dbReference>
<evidence type="ECO:0000256" key="1">
    <source>
        <dbReference type="ARBA" id="ARBA00006217"/>
    </source>
</evidence>
<dbReference type="FunCoup" id="A0A0D0E8K3">
    <property type="interactions" value="257"/>
</dbReference>
<feature type="binding site" evidence="7">
    <location>
        <position position="109"/>
    </location>
    <ligand>
        <name>Zn(2+)</name>
        <dbReference type="ChEBI" id="CHEBI:29105"/>
    </ligand>
</feature>
<dbReference type="SUPFAM" id="SSF53056">
    <property type="entry name" value="beta-carbonic anhydrase, cab"/>
    <property type="match status" value="1"/>
</dbReference>
<keyword evidence="3 7" id="KW-0479">Metal-binding</keyword>
<keyword evidence="10" id="KW-1185">Reference proteome</keyword>
<evidence type="ECO:0000256" key="5">
    <source>
        <dbReference type="ARBA" id="ARBA00023239"/>
    </source>
</evidence>
<evidence type="ECO:0000256" key="8">
    <source>
        <dbReference type="RuleBase" id="RU003956"/>
    </source>
</evidence>
<accession>A0A0D0E8K3</accession>
<dbReference type="GO" id="GO:0071244">
    <property type="term" value="P:cellular response to carbon dioxide"/>
    <property type="evidence" value="ECO:0007669"/>
    <property type="project" value="TreeGrafter"/>
</dbReference>
<dbReference type="SMART" id="SM00947">
    <property type="entry name" value="Pro_CA"/>
    <property type="match status" value="1"/>
</dbReference>
<reference evidence="9 10" key="1">
    <citation type="submission" date="2014-04" db="EMBL/GenBank/DDBJ databases">
        <authorList>
            <consortium name="DOE Joint Genome Institute"/>
            <person name="Kuo A."/>
            <person name="Kohler A."/>
            <person name="Jargeat P."/>
            <person name="Nagy L.G."/>
            <person name="Floudas D."/>
            <person name="Copeland A."/>
            <person name="Barry K.W."/>
            <person name="Cichocki N."/>
            <person name="Veneault-Fourrey C."/>
            <person name="LaButti K."/>
            <person name="Lindquist E.A."/>
            <person name="Lipzen A."/>
            <person name="Lundell T."/>
            <person name="Morin E."/>
            <person name="Murat C."/>
            <person name="Sun H."/>
            <person name="Tunlid A."/>
            <person name="Henrissat B."/>
            <person name="Grigoriev I.V."/>
            <person name="Hibbett D.S."/>
            <person name="Martin F."/>
            <person name="Nordberg H.P."/>
            <person name="Cantor M.N."/>
            <person name="Hua S.X."/>
        </authorList>
    </citation>
    <scope>NUCLEOTIDE SEQUENCE [LARGE SCALE GENOMIC DNA]</scope>
    <source>
        <strain evidence="9 10">Ve08.2h10</strain>
    </source>
</reference>
<dbReference type="PANTHER" id="PTHR11002:SF76">
    <property type="entry name" value="CARBONIC ANHYDRASE"/>
    <property type="match status" value="1"/>
</dbReference>
<evidence type="ECO:0000256" key="6">
    <source>
        <dbReference type="ARBA" id="ARBA00048348"/>
    </source>
</evidence>
<feature type="binding site" evidence="7">
    <location>
        <position position="55"/>
    </location>
    <ligand>
        <name>Zn(2+)</name>
        <dbReference type="ChEBI" id="CHEBI:29105"/>
    </ligand>
</feature>
<evidence type="ECO:0000256" key="4">
    <source>
        <dbReference type="ARBA" id="ARBA00022833"/>
    </source>
</evidence>
<sequence>MSDPKLPPKDVEKYASEFLASNLKWAQRMNQAFPQYFPNSSAKQEPKILWVGCSDSRVQESDATTSLPGNVFVHRNIANQFHLDDDNALSVLAYALAELGAQHVVIVGHRHCGGAISAMNEAARAPEPGKAKLQLTPSYSPLGRNVLHSSHITDKQDETPRDPKEALSRWLVPLVGHIRQLALPKQEEVALDVIIEENVKVQVNNLTKLDSFIKKSAKARPVWVHGWVYDFSTGFVKDLEITQVLG</sequence>
<dbReference type="Gene3D" id="3.40.1050.10">
    <property type="entry name" value="Carbonic anhydrase"/>
    <property type="match status" value="1"/>
</dbReference>
<protein>
    <recommendedName>
        <fullName evidence="2 8">Carbonic anhydrase</fullName>
        <ecNumber evidence="2 8">4.2.1.1</ecNumber>
    </recommendedName>
    <alternativeName>
        <fullName evidence="8">Carbonate dehydratase</fullName>
    </alternativeName>
</protein>
<organism evidence="9 10">
    <name type="scientific">Paxillus rubicundulus Ve08.2h10</name>
    <dbReference type="NCBI Taxonomy" id="930991"/>
    <lineage>
        <taxon>Eukaryota</taxon>
        <taxon>Fungi</taxon>
        <taxon>Dikarya</taxon>
        <taxon>Basidiomycota</taxon>
        <taxon>Agaricomycotina</taxon>
        <taxon>Agaricomycetes</taxon>
        <taxon>Agaricomycetidae</taxon>
        <taxon>Boletales</taxon>
        <taxon>Paxilineae</taxon>
        <taxon>Paxillaceae</taxon>
        <taxon>Paxillus</taxon>
    </lineage>
</organism>
<dbReference type="STRING" id="930991.A0A0D0E8K3"/>
<keyword evidence="4 7" id="KW-0862">Zinc</keyword>
<comment type="cofactor">
    <cofactor evidence="7">
        <name>Zn(2+)</name>
        <dbReference type="ChEBI" id="CHEBI:29105"/>
    </cofactor>
    <text evidence="7">Binds 1 zinc ion per subunit.</text>
</comment>
<evidence type="ECO:0000313" key="10">
    <source>
        <dbReference type="Proteomes" id="UP000054538"/>
    </source>
</evidence>
<evidence type="ECO:0000256" key="7">
    <source>
        <dbReference type="PIRSR" id="PIRSR601765-1"/>
    </source>
</evidence>
<proteinExistence type="inferred from homology"/>
<dbReference type="GO" id="GO:0008270">
    <property type="term" value="F:zinc ion binding"/>
    <property type="evidence" value="ECO:0007669"/>
    <property type="project" value="UniProtKB-UniRule"/>
</dbReference>